<name>A0ABQ0MZ34_9GAMM</name>
<organism evidence="5 6">
    <name type="scientific">Colwellia marinimaniae</name>
    <dbReference type="NCBI Taxonomy" id="1513592"/>
    <lineage>
        <taxon>Bacteria</taxon>
        <taxon>Pseudomonadati</taxon>
        <taxon>Pseudomonadota</taxon>
        <taxon>Gammaproteobacteria</taxon>
        <taxon>Alteromonadales</taxon>
        <taxon>Colwelliaceae</taxon>
        <taxon>Colwellia</taxon>
    </lineage>
</organism>
<evidence type="ECO:0000259" key="3">
    <source>
        <dbReference type="Pfam" id="PF03981"/>
    </source>
</evidence>
<keyword evidence="2" id="KW-1133">Transmembrane helix</keyword>
<evidence type="ECO:0000256" key="2">
    <source>
        <dbReference type="SAM" id="Phobius"/>
    </source>
</evidence>
<feature type="transmembrane region" description="Helical" evidence="2">
    <location>
        <begin position="148"/>
        <end position="172"/>
    </location>
</feature>
<dbReference type="InterPro" id="IPR021150">
    <property type="entry name" value="Ubiq_cyt_c_chap"/>
</dbReference>
<evidence type="ECO:0000259" key="4">
    <source>
        <dbReference type="Pfam" id="PF13099"/>
    </source>
</evidence>
<accession>A0ABQ0MZ34</accession>
<comment type="caution">
    <text evidence="5">The sequence shown here is derived from an EMBL/GenBank/DDBJ whole genome shotgun (WGS) entry which is preliminary data.</text>
</comment>
<dbReference type="Proteomes" id="UP000197068">
    <property type="component" value="Unassembled WGS sequence"/>
</dbReference>
<feature type="domain" description="Ubiquinol-cytochrome c chaperone" evidence="3">
    <location>
        <begin position="56"/>
        <end position="224"/>
    </location>
</feature>
<proteinExistence type="inferred from homology"/>
<comment type="similarity">
    <text evidence="1">Belongs to the UPF0174 family.</text>
</comment>
<dbReference type="Pfam" id="PF13099">
    <property type="entry name" value="DUF3944"/>
    <property type="match status" value="1"/>
</dbReference>
<evidence type="ECO:0000256" key="1">
    <source>
        <dbReference type="ARBA" id="ARBA00006436"/>
    </source>
</evidence>
<evidence type="ECO:0000313" key="6">
    <source>
        <dbReference type="Proteomes" id="UP000197068"/>
    </source>
</evidence>
<dbReference type="InterPro" id="IPR025217">
    <property type="entry name" value="DUF3944"/>
</dbReference>
<sequence>MSHKYKEDIDLAFLHYADNEMLEVLVQSLIFDTDGKKRNTESLTGNKSFIEAKGNYSQIWQTIAAELQHYGGDTLVNFVRRTGVSYREILIDVCKRMKVKTNFDAATIEIEQAMFAKLIETSWQDMTDTQKAELASALKIDAKLAGPAAMAAIIAAINLGGFASYQVALIVANSIAKMIMGKGLQLAANAGLAKTIGVFAGPIGWVITGLLTVPALSGPAFRVTLPGVIQVAAMRQQLENKEHF</sequence>
<gene>
    <name evidence="5" type="ORF">MTCD1_03258</name>
</gene>
<keyword evidence="2" id="KW-0472">Membrane</keyword>
<keyword evidence="2" id="KW-0812">Transmembrane</keyword>
<feature type="domain" description="DUF3944" evidence="4">
    <location>
        <begin position="5"/>
        <end position="38"/>
    </location>
</feature>
<keyword evidence="6" id="KW-1185">Reference proteome</keyword>
<dbReference type="Pfam" id="PF03981">
    <property type="entry name" value="Ubiq_cyt_C_chap"/>
    <property type="match status" value="1"/>
</dbReference>
<reference evidence="5 6" key="1">
    <citation type="submission" date="2017-06" db="EMBL/GenBank/DDBJ databases">
        <title>Whole Genome Sequences of Colwellia marinimaniae MTCD1.</title>
        <authorList>
            <person name="Kusumoto H."/>
            <person name="Inoue M."/>
            <person name="Tanikawa K."/>
            <person name="Maeji H."/>
            <person name="Cameron J.H."/>
            <person name="Bartlett D.H."/>
        </authorList>
    </citation>
    <scope>NUCLEOTIDE SEQUENCE [LARGE SCALE GENOMIC DNA]</scope>
    <source>
        <strain evidence="5 6">MTCD1</strain>
    </source>
</reference>
<evidence type="ECO:0000313" key="5">
    <source>
        <dbReference type="EMBL" id="GAW97620.1"/>
    </source>
</evidence>
<protein>
    <submittedName>
        <fullName evidence="5">Uncharacterized protein family UPF0174</fullName>
    </submittedName>
</protein>
<dbReference type="EMBL" id="BDQM01000039">
    <property type="protein sequence ID" value="GAW97620.1"/>
    <property type="molecule type" value="Genomic_DNA"/>
</dbReference>
<dbReference type="RefSeq" id="WP_057180713.1">
    <property type="nucleotide sequence ID" value="NZ_BDQM01000039.1"/>
</dbReference>